<keyword evidence="3" id="KW-0813">Transport</keyword>
<dbReference type="GO" id="GO:0030906">
    <property type="term" value="C:retromer, cargo-selective complex"/>
    <property type="evidence" value="ECO:0007669"/>
    <property type="project" value="InterPro"/>
</dbReference>
<dbReference type="PANTHER" id="PTHR11099:SF0">
    <property type="entry name" value="VACUOLAR PROTEIN SORTING-ASSOCIATED PROTEIN 35"/>
    <property type="match status" value="1"/>
</dbReference>
<comment type="caution">
    <text evidence="7">The sequence shown here is derived from an EMBL/GenBank/DDBJ whole genome shotgun (WGS) entry which is preliminary data.</text>
</comment>
<dbReference type="GO" id="GO:0006886">
    <property type="term" value="P:intracellular protein transport"/>
    <property type="evidence" value="ECO:0007669"/>
    <property type="project" value="TreeGrafter"/>
</dbReference>
<evidence type="ECO:0000313" key="7">
    <source>
        <dbReference type="EMBL" id="CAI8048665.1"/>
    </source>
</evidence>
<evidence type="ECO:0000313" key="8">
    <source>
        <dbReference type="Proteomes" id="UP001174909"/>
    </source>
</evidence>
<keyword evidence="5" id="KW-0472">Membrane</keyword>
<dbReference type="Gene3D" id="1.25.40.660">
    <property type="entry name" value="Vacuolar protein sorting-associated protein 35, helical subcomplex Vps35-C"/>
    <property type="match status" value="1"/>
</dbReference>
<dbReference type="AlphaFoldDB" id="A0AA35TI11"/>
<dbReference type="Proteomes" id="UP001174909">
    <property type="component" value="Unassembled WGS sequence"/>
</dbReference>
<dbReference type="GO" id="GO:0005829">
    <property type="term" value="C:cytosol"/>
    <property type="evidence" value="ECO:0007669"/>
    <property type="project" value="GOC"/>
</dbReference>
<keyword evidence="8" id="KW-1185">Reference proteome</keyword>
<dbReference type="GO" id="GO:0042147">
    <property type="term" value="P:retrograde transport, endosome to Golgi"/>
    <property type="evidence" value="ECO:0007669"/>
    <property type="project" value="InterPro"/>
</dbReference>
<reference evidence="7" key="1">
    <citation type="submission" date="2023-03" db="EMBL/GenBank/DDBJ databases">
        <authorList>
            <person name="Steffen K."/>
            <person name="Cardenas P."/>
        </authorList>
    </citation>
    <scope>NUCLEOTIDE SEQUENCE</scope>
</reference>
<evidence type="ECO:0000256" key="6">
    <source>
        <dbReference type="SAM" id="MobiDB-lite"/>
    </source>
</evidence>
<feature type="region of interest" description="Disordered" evidence="6">
    <location>
        <begin position="91"/>
        <end position="131"/>
    </location>
</feature>
<accession>A0AA35TI11</accession>
<evidence type="ECO:0000256" key="2">
    <source>
        <dbReference type="ARBA" id="ARBA00006536"/>
    </source>
</evidence>
<dbReference type="Pfam" id="PF03635">
    <property type="entry name" value="Vps35"/>
    <property type="match status" value="1"/>
</dbReference>
<protein>
    <submittedName>
        <fullName evidence="7">Vacuolar protein sorting-associated protein 35</fullName>
    </submittedName>
</protein>
<dbReference type="EMBL" id="CASHTH010003740">
    <property type="protein sequence ID" value="CAI8048665.1"/>
    <property type="molecule type" value="Genomic_DNA"/>
</dbReference>
<evidence type="ECO:0000256" key="4">
    <source>
        <dbReference type="ARBA" id="ARBA00022927"/>
    </source>
</evidence>
<organism evidence="7 8">
    <name type="scientific">Geodia barretti</name>
    <name type="common">Barrett's horny sponge</name>
    <dbReference type="NCBI Taxonomy" id="519541"/>
    <lineage>
        <taxon>Eukaryota</taxon>
        <taxon>Metazoa</taxon>
        <taxon>Porifera</taxon>
        <taxon>Demospongiae</taxon>
        <taxon>Heteroscleromorpha</taxon>
        <taxon>Tetractinellida</taxon>
        <taxon>Astrophorina</taxon>
        <taxon>Geodiidae</taxon>
        <taxon>Geodia</taxon>
    </lineage>
</organism>
<sequence length="131" mass="14427">MSPSRLLKKPDQCHSVATCAHVHCPSKDREVTECKDPKRVLECLKKAGRIAPQCMDTSVQVQLLVELLNTYMLFYEKGNEQSSSGDVAMYEIVGQPPSSSARPTADLPSHYPHSSQGPPLTDTPYDVIANQ</sequence>
<evidence type="ECO:0000256" key="1">
    <source>
        <dbReference type="ARBA" id="ARBA00004170"/>
    </source>
</evidence>
<comment type="similarity">
    <text evidence="2">Belongs to the VPS35 family.</text>
</comment>
<dbReference type="InterPro" id="IPR042491">
    <property type="entry name" value="Vps35_C"/>
</dbReference>
<evidence type="ECO:0000256" key="3">
    <source>
        <dbReference type="ARBA" id="ARBA00022448"/>
    </source>
</evidence>
<proteinExistence type="inferred from homology"/>
<dbReference type="InterPro" id="IPR005378">
    <property type="entry name" value="Vps35"/>
</dbReference>
<gene>
    <name evidence="7" type="ORF">GBAR_LOCUS26835</name>
</gene>
<dbReference type="PANTHER" id="PTHR11099">
    <property type="entry name" value="VACUOLAR SORTING PROTEIN 35"/>
    <property type="match status" value="1"/>
</dbReference>
<evidence type="ECO:0000256" key="5">
    <source>
        <dbReference type="ARBA" id="ARBA00023136"/>
    </source>
</evidence>
<name>A0AA35TI11_GEOBA</name>
<dbReference type="GO" id="GO:0005770">
    <property type="term" value="C:late endosome"/>
    <property type="evidence" value="ECO:0007669"/>
    <property type="project" value="TreeGrafter"/>
</dbReference>
<keyword evidence="4" id="KW-0653">Protein transport</keyword>
<comment type="subcellular location">
    <subcellularLocation>
        <location evidence="1">Membrane</location>
        <topology evidence="1">Peripheral membrane protein</topology>
    </subcellularLocation>
</comment>